<evidence type="ECO:0000259" key="6">
    <source>
        <dbReference type="Pfam" id="PF01227"/>
    </source>
</evidence>
<dbReference type="Proteomes" id="UP000729913">
    <property type="component" value="Unassembled WGS sequence"/>
</dbReference>
<dbReference type="PROSITE" id="PS00859">
    <property type="entry name" value="GTP_CYCLOHYDROL_1_1"/>
    <property type="match status" value="1"/>
</dbReference>
<evidence type="ECO:0000313" key="7">
    <source>
        <dbReference type="EMBL" id="KAG8040654.1"/>
    </source>
</evidence>
<proteinExistence type="inferred from homology"/>
<dbReference type="Pfam" id="PF01227">
    <property type="entry name" value="GTP_cyclohydroI"/>
    <property type="match status" value="1"/>
</dbReference>
<comment type="caution">
    <text evidence="7">The sequence shown here is derived from an EMBL/GenBank/DDBJ whole genome shotgun (WGS) entry which is preliminary data.</text>
</comment>
<feature type="region of interest" description="Disordered" evidence="5">
    <location>
        <begin position="1"/>
        <end position="30"/>
    </location>
</feature>
<evidence type="ECO:0000256" key="3">
    <source>
        <dbReference type="ARBA" id="ARBA00023007"/>
    </source>
</evidence>
<dbReference type="PANTHER" id="PTHR11109">
    <property type="entry name" value="GTP CYCLOHYDROLASE I"/>
    <property type="match status" value="1"/>
</dbReference>
<dbReference type="GO" id="GO:0005525">
    <property type="term" value="F:GTP binding"/>
    <property type="evidence" value="ECO:0007669"/>
    <property type="project" value="TreeGrafter"/>
</dbReference>
<organism evidence="7 8">
    <name type="scientific">Cotesia typhae</name>
    <dbReference type="NCBI Taxonomy" id="2053667"/>
    <lineage>
        <taxon>Eukaryota</taxon>
        <taxon>Metazoa</taxon>
        <taxon>Ecdysozoa</taxon>
        <taxon>Arthropoda</taxon>
        <taxon>Hexapoda</taxon>
        <taxon>Insecta</taxon>
        <taxon>Pterygota</taxon>
        <taxon>Neoptera</taxon>
        <taxon>Endopterygota</taxon>
        <taxon>Hymenoptera</taxon>
        <taxon>Apocrita</taxon>
        <taxon>Ichneumonoidea</taxon>
        <taxon>Braconidae</taxon>
        <taxon>Microgastrinae</taxon>
        <taxon>Cotesia</taxon>
    </lineage>
</organism>
<dbReference type="InterPro" id="IPR018234">
    <property type="entry name" value="GTP_CycHdrlase_I_CS"/>
</dbReference>
<evidence type="ECO:0000256" key="1">
    <source>
        <dbReference type="ARBA" id="ARBA00008085"/>
    </source>
</evidence>
<dbReference type="GO" id="GO:0005737">
    <property type="term" value="C:cytoplasm"/>
    <property type="evidence" value="ECO:0007669"/>
    <property type="project" value="TreeGrafter"/>
</dbReference>
<dbReference type="GO" id="GO:0046654">
    <property type="term" value="P:tetrahydrofolate biosynthetic process"/>
    <property type="evidence" value="ECO:0007669"/>
    <property type="project" value="InterPro"/>
</dbReference>
<dbReference type="InterPro" id="IPR001474">
    <property type="entry name" value="GTP_CycHdrlase_I"/>
</dbReference>
<evidence type="ECO:0000256" key="4">
    <source>
        <dbReference type="ARBA" id="ARBA00030854"/>
    </source>
</evidence>
<dbReference type="GO" id="GO:0003934">
    <property type="term" value="F:GTP cyclohydrolase I activity"/>
    <property type="evidence" value="ECO:0007669"/>
    <property type="project" value="InterPro"/>
</dbReference>
<dbReference type="EMBL" id="JAAOIC020000020">
    <property type="protein sequence ID" value="KAG8040654.1"/>
    <property type="molecule type" value="Genomic_DNA"/>
</dbReference>
<keyword evidence="8" id="KW-1185">Reference proteome</keyword>
<dbReference type="OrthoDB" id="4966at2759"/>
<dbReference type="GO" id="GO:0008270">
    <property type="term" value="F:zinc ion binding"/>
    <property type="evidence" value="ECO:0007669"/>
    <property type="project" value="TreeGrafter"/>
</dbReference>
<gene>
    <name evidence="7" type="ORF">G9C98_002650</name>
</gene>
<dbReference type="InterPro" id="IPR020602">
    <property type="entry name" value="GTP_CycHdrlase_I_dom"/>
</dbReference>
<reference evidence="7" key="2">
    <citation type="submission" date="2021-04" db="EMBL/GenBank/DDBJ databases">
        <title>Genome-wide patterns of bracovirus chromosomal integration into multiple host tissues during parasitism.</title>
        <authorList>
            <person name="Chebbi M.A.C."/>
        </authorList>
    </citation>
    <scope>NUCLEOTIDE SEQUENCE</scope>
    <source>
        <tissue evidence="7">Whole body</tissue>
    </source>
</reference>
<comment type="similarity">
    <text evidence="1">Belongs to the GTP cyclohydrolase I family.</text>
</comment>
<dbReference type="GO" id="GO:0006729">
    <property type="term" value="P:tetrahydrobiopterin biosynthetic process"/>
    <property type="evidence" value="ECO:0007669"/>
    <property type="project" value="UniProtKB-KW"/>
</dbReference>
<feature type="domain" description="GTP cyclohydrolase I" evidence="6">
    <location>
        <begin position="96"/>
        <end position="173"/>
    </location>
</feature>
<evidence type="ECO:0000313" key="8">
    <source>
        <dbReference type="Proteomes" id="UP000729913"/>
    </source>
</evidence>
<dbReference type="PANTHER" id="PTHR11109:SF7">
    <property type="entry name" value="GTP CYCLOHYDROLASE 1"/>
    <property type="match status" value="1"/>
</dbReference>
<dbReference type="AlphaFoldDB" id="A0A8J5VCD3"/>
<accession>A0A8J5VCD3</accession>
<sequence length="215" mass="23958">MNGVKSDTGISVNLANGEKENDKGSKVNGQKSCLCVDKVNTVKMNGSSTFVEEESITKNCKKPGPLRNVTWSENVDETDLEVPGTPRTPRTSKTPGEDPDRQGLLKTPERAAKAMLFFTKGYDQSLEDHDEMVVVKDIEMFSMCEHHLVPFYGKVSIGYLPCKKILGLSKLARHMCMVMRGVQKINSKTVTSTMLGVFRDDPKTREEFLNLVHSK</sequence>
<keyword evidence="3" id="KW-0783">Tetrahydrobiopterin biosynthesis</keyword>
<evidence type="ECO:0000256" key="5">
    <source>
        <dbReference type="SAM" id="MobiDB-lite"/>
    </source>
</evidence>
<name>A0A8J5VCD3_9HYME</name>
<reference evidence="7" key="1">
    <citation type="submission" date="2020-03" db="EMBL/GenBank/DDBJ databases">
        <authorList>
            <person name="Chebbi M.A."/>
            <person name="Drezen J.M."/>
        </authorList>
    </citation>
    <scope>NUCLEOTIDE SEQUENCE</scope>
    <source>
        <tissue evidence="7">Whole body</tissue>
    </source>
</reference>
<feature type="compositionally biased region" description="Basic and acidic residues" evidence="5">
    <location>
        <begin position="95"/>
        <end position="104"/>
    </location>
</feature>
<feature type="region of interest" description="Disordered" evidence="5">
    <location>
        <begin position="74"/>
        <end position="104"/>
    </location>
</feature>
<evidence type="ECO:0000256" key="2">
    <source>
        <dbReference type="ARBA" id="ARBA00017272"/>
    </source>
</evidence>
<protein>
    <recommendedName>
        <fullName evidence="2">GTP cyclohydrolase 1</fullName>
    </recommendedName>
    <alternativeName>
        <fullName evidence="4">GTP cyclohydrolase I</fullName>
    </alternativeName>
</protein>